<proteinExistence type="predicted"/>
<accession>A0A1H8ECF4</accession>
<sequence>MVLNMFGKKKSNNGIVGLSLLGLGLTSATVVGLVRNRNMNMDNTMKNMMNRFELGKNGQMPSLAAITEFADEFMPKKK</sequence>
<evidence type="ECO:0000313" key="2">
    <source>
        <dbReference type="Proteomes" id="UP000198553"/>
    </source>
</evidence>
<name>A0A1H8ECF4_9BACI</name>
<dbReference type="EMBL" id="FOBW01000009">
    <property type="protein sequence ID" value="SEN16517.1"/>
    <property type="molecule type" value="Genomic_DNA"/>
</dbReference>
<reference evidence="2" key="1">
    <citation type="submission" date="2016-10" db="EMBL/GenBank/DDBJ databases">
        <authorList>
            <person name="Varghese N."/>
            <person name="Submissions S."/>
        </authorList>
    </citation>
    <scope>NUCLEOTIDE SEQUENCE [LARGE SCALE GENOMIC DNA]</scope>
    <source>
        <strain evidence="2">B48,IBRC-M 10115,DSM 25386,CECT 8001</strain>
    </source>
</reference>
<dbReference type="Proteomes" id="UP000198553">
    <property type="component" value="Unassembled WGS sequence"/>
</dbReference>
<gene>
    <name evidence="1" type="ORF">SAMN05192533_109225</name>
</gene>
<keyword evidence="2" id="KW-1185">Reference proteome</keyword>
<organism evidence="1 2">
    <name type="scientific">Mesobacillus persicus</name>
    <dbReference type="NCBI Taxonomy" id="930146"/>
    <lineage>
        <taxon>Bacteria</taxon>
        <taxon>Bacillati</taxon>
        <taxon>Bacillota</taxon>
        <taxon>Bacilli</taxon>
        <taxon>Bacillales</taxon>
        <taxon>Bacillaceae</taxon>
        <taxon>Mesobacillus</taxon>
    </lineage>
</organism>
<evidence type="ECO:0000313" key="1">
    <source>
        <dbReference type="EMBL" id="SEN16517.1"/>
    </source>
</evidence>
<dbReference type="AlphaFoldDB" id="A0A1H8ECF4"/>
<protein>
    <submittedName>
        <fullName evidence="1">Uncharacterized protein</fullName>
    </submittedName>
</protein>